<protein>
    <recommendedName>
        <fullName evidence="3">N-acetyltransferase domain-containing protein</fullName>
    </recommendedName>
</protein>
<evidence type="ECO:0000259" key="3">
    <source>
        <dbReference type="PROSITE" id="PS51186"/>
    </source>
</evidence>
<dbReference type="Pfam" id="PF00583">
    <property type="entry name" value="Acetyltransf_1"/>
    <property type="match status" value="1"/>
</dbReference>
<dbReference type="Gene3D" id="3.40.630.30">
    <property type="match status" value="1"/>
</dbReference>
<keyword evidence="1" id="KW-0808">Transferase</keyword>
<evidence type="ECO:0000256" key="2">
    <source>
        <dbReference type="ARBA" id="ARBA00023315"/>
    </source>
</evidence>
<proteinExistence type="predicted"/>
<evidence type="ECO:0000313" key="5">
    <source>
        <dbReference type="Proteomes" id="UP000248889"/>
    </source>
</evidence>
<comment type="caution">
    <text evidence="4">The sequence shown here is derived from an EMBL/GenBank/DDBJ whole genome shotgun (WGS) entry which is preliminary data.</text>
</comment>
<dbReference type="InterPro" id="IPR050680">
    <property type="entry name" value="YpeA/RimI_acetyltransf"/>
</dbReference>
<dbReference type="CDD" id="cd04301">
    <property type="entry name" value="NAT_SF"/>
    <property type="match status" value="1"/>
</dbReference>
<organism evidence="4 5">
    <name type="scientific">Streptacidiphilus pinicola</name>
    <dbReference type="NCBI Taxonomy" id="2219663"/>
    <lineage>
        <taxon>Bacteria</taxon>
        <taxon>Bacillati</taxon>
        <taxon>Actinomycetota</taxon>
        <taxon>Actinomycetes</taxon>
        <taxon>Kitasatosporales</taxon>
        <taxon>Streptomycetaceae</taxon>
        <taxon>Streptacidiphilus</taxon>
    </lineage>
</organism>
<sequence>MRVRTLTSRHRGGRVTTLAPTAVAWRSLAAAAGGRFRGVRDSMSGSVTVSPATADEIDAAMAVWQHSHLIRRNGRPLARAHVRTAYARMAEPGAMLLLAREEGRGEDGHPGIIGTILGLQGLADDGAGPPEPGLLHLSLLSVAPDRWGQHVGRLLLERVVADGRERGYAQAQLWTHADNLRANRLYRALGFRRTGRVKIDDWGELLVHYRLVMPQA</sequence>
<dbReference type="GO" id="GO:0016747">
    <property type="term" value="F:acyltransferase activity, transferring groups other than amino-acyl groups"/>
    <property type="evidence" value="ECO:0007669"/>
    <property type="project" value="InterPro"/>
</dbReference>
<accession>A0A2X0JZ61</accession>
<dbReference type="OrthoDB" id="9799092at2"/>
<dbReference type="Proteomes" id="UP000248889">
    <property type="component" value="Unassembled WGS sequence"/>
</dbReference>
<dbReference type="PANTHER" id="PTHR43420">
    <property type="entry name" value="ACETYLTRANSFERASE"/>
    <property type="match status" value="1"/>
</dbReference>
<dbReference type="InterPro" id="IPR016181">
    <property type="entry name" value="Acyl_CoA_acyltransferase"/>
</dbReference>
<evidence type="ECO:0000313" key="4">
    <source>
        <dbReference type="EMBL" id="RAG80310.1"/>
    </source>
</evidence>
<dbReference type="EMBL" id="QKYN01000262">
    <property type="protein sequence ID" value="RAG80310.1"/>
    <property type="molecule type" value="Genomic_DNA"/>
</dbReference>
<reference evidence="4 5" key="1">
    <citation type="submission" date="2018-06" db="EMBL/GenBank/DDBJ databases">
        <title>Streptacidiphilus pinicola sp. nov., isolated from pine grove soil.</title>
        <authorList>
            <person name="Roh S.G."/>
            <person name="Park S."/>
            <person name="Kim M.-K."/>
            <person name="Yun B.-R."/>
            <person name="Park J."/>
            <person name="Kim M.J."/>
            <person name="Kim Y.S."/>
            <person name="Kim S.B."/>
        </authorList>
    </citation>
    <scope>NUCLEOTIDE SEQUENCE [LARGE SCALE GENOMIC DNA]</scope>
    <source>
        <strain evidence="4 5">MMS16-CNU450</strain>
    </source>
</reference>
<dbReference type="SUPFAM" id="SSF55729">
    <property type="entry name" value="Acyl-CoA N-acyltransferases (Nat)"/>
    <property type="match status" value="1"/>
</dbReference>
<gene>
    <name evidence="4" type="ORF">DN069_38825</name>
</gene>
<keyword evidence="2" id="KW-0012">Acyltransferase</keyword>
<dbReference type="AlphaFoldDB" id="A0A2X0JZ61"/>
<evidence type="ECO:0000256" key="1">
    <source>
        <dbReference type="ARBA" id="ARBA00022679"/>
    </source>
</evidence>
<keyword evidence="5" id="KW-1185">Reference proteome</keyword>
<name>A0A2X0JZ61_9ACTN</name>
<dbReference type="PROSITE" id="PS51186">
    <property type="entry name" value="GNAT"/>
    <property type="match status" value="1"/>
</dbReference>
<dbReference type="InterPro" id="IPR000182">
    <property type="entry name" value="GNAT_dom"/>
</dbReference>
<feature type="domain" description="N-acetyltransferase" evidence="3">
    <location>
        <begin position="47"/>
        <end position="216"/>
    </location>
</feature>